<dbReference type="GO" id="GO:0003677">
    <property type="term" value="F:DNA binding"/>
    <property type="evidence" value="ECO:0007669"/>
    <property type="project" value="UniProtKB-UniRule"/>
</dbReference>
<gene>
    <name evidence="9 13" type="primary">xerC</name>
    <name evidence="13" type="ORF">rosag_44260</name>
</gene>
<evidence type="ECO:0000256" key="6">
    <source>
        <dbReference type="ARBA" id="ARBA00023125"/>
    </source>
</evidence>
<comment type="function">
    <text evidence="9">Site-specific tyrosine recombinase, which acts by catalyzing the cutting and rejoining of the recombining DNA molecules. The XerC-XerD complex is essential to convert dimers of the bacterial chromosome into monomers to permit their segregation at cell division. It also contributes to the segregational stability of plasmids.</text>
</comment>
<dbReference type="PROSITE" id="PS51900">
    <property type="entry name" value="CB"/>
    <property type="match status" value="1"/>
</dbReference>
<dbReference type="InterPro" id="IPR050090">
    <property type="entry name" value="Tyrosine_recombinase_XerCD"/>
</dbReference>
<keyword evidence="10" id="KW-0175">Coiled coil</keyword>
<dbReference type="HAMAP" id="MF_01808">
    <property type="entry name" value="Recomb_XerC_XerD"/>
    <property type="match status" value="1"/>
</dbReference>
<evidence type="ECO:0000256" key="3">
    <source>
        <dbReference type="ARBA" id="ARBA00022618"/>
    </source>
</evidence>
<feature type="active site" evidence="9">
    <location>
        <position position="289"/>
    </location>
</feature>
<dbReference type="GO" id="GO:0007059">
    <property type="term" value="P:chromosome segregation"/>
    <property type="evidence" value="ECO:0007669"/>
    <property type="project" value="UniProtKB-UniRule"/>
</dbReference>
<evidence type="ECO:0000256" key="5">
    <source>
        <dbReference type="ARBA" id="ARBA00022908"/>
    </source>
</evidence>
<keyword evidence="14" id="KW-1185">Reference proteome</keyword>
<dbReference type="Gene3D" id="1.10.150.130">
    <property type="match status" value="1"/>
</dbReference>
<evidence type="ECO:0000256" key="7">
    <source>
        <dbReference type="ARBA" id="ARBA00023172"/>
    </source>
</evidence>
<dbReference type="Pfam" id="PF00589">
    <property type="entry name" value="Phage_integrase"/>
    <property type="match status" value="1"/>
</dbReference>
<dbReference type="RefSeq" id="WP_284352342.1">
    <property type="nucleotide sequence ID" value="NZ_BRXS01000007.1"/>
</dbReference>
<keyword evidence="8 9" id="KW-0131">Cell cycle</keyword>
<feature type="active site" evidence="9">
    <location>
        <position position="165"/>
    </location>
</feature>
<reference evidence="13" key="1">
    <citation type="submission" date="2022-08" db="EMBL/GenBank/DDBJ databases">
        <title>Draft genome sequencing of Roseisolibacter agri AW1220.</title>
        <authorList>
            <person name="Tobiishi Y."/>
            <person name="Tonouchi A."/>
        </authorList>
    </citation>
    <scope>NUCLEOTIDE SEQUENCE</scope>
    <source>
        <strain evidence="13">AW1220</strain>
    </source>
</reference>
<dbReference type="Proteomes" id="UP001161325">
    <property type="component" value="Unassembled WGS sequence"/>
</dbReference>
<dbReference type="GO" id="GO:0051301">
    <property type="term" value="P:cell division"/>
    <property type="evidence" value="ECO:0007669"/>
    <property type="project" value="UniProtKB-KW"/>
</dbReference>
<dbReference type="Pfam" id="PF02899">
    <property type="entry name" value="Phage_int_SAM_1"/>
    <property type="match status" value="1"/>
</dbReference>
<accession>A0AA37VCP0</accession>
<comment type="caution">
    <text evidence="13">The sequence shown here is derived from an EMBL/GenBank/DDBJ whole genome shotgun (WGS) entry which is preliminary data.</text>
</comment>
<dbReference type="InterPro" id="IPR013762">
    <property type="entry name" value="Integrase-like_cat_sf"/>
</dbReference>
<evidence type="ECO:0000259" key="12">
    <source>
        <dbReference type="PROSITE" id="PS51900"/>
    </source>
</evidence>
<organism evidence="13 14">
    <name type="scientific">Roseisolibacter agri</name>
    <dbReference type="NCBI Taxonomy" id="2014610"/>
    <lineage>
        <taxon>Bacteria</taxon>
        <taxon>Pseudomonadati</taxon>
        <taxon>Gemmatimonadota</taxon>
        <taxon>Gemmatimonadia</taxon>
        <taxon>Gemmatimonadales</taxon>
        <taxon>Gemmatimonadaceae</taxon>
        <taxon>Roseisolibacter</taxon>
    </lineage>
</organism>
<keyword evidence="5 9" id="KW-0229">DNA integration</keyword>
<feature type="active site" description="O-(3'-phospho-DNA)-tyrosine intermediate" evidence="9">
    <location>
        <position position="298"/>
    </location>
</feature>
<evidence type="ECO:0000256" key="4">
    <source>
        <dbReference type="ARBA" id="ARBA00022829"/>
    </source>
</evidence>
<dbReference type="InterPro" id="IPR011010">
    <property type="entry name" value="DNA_brk_join_enz"/>
</dbReference>
<dbReference type="AlphaFoldDB" id="A0AA37VCP0"/>
<feature type="active site" evidence="9">
    <location>
        <position position="189"/>
    </location>
</feature>
<dbReference type="InterPro" id="IPR023009">
    <property type="entry name" value="Tyrosine_recombinase_XerC/XerD"/>
</dbReference>
<proteinExistence type="inferred from homology"/>
<keyword evidence="6 9" id="KW-0238">DNA-binding</keyword>
<evidence type="ECO:0000259" key="11">
    <source>
        <dbReference type="PROSITE" id="PS51898"/>
    </source>
</evidence>
<keyword evidence="3 9" id="KW-0132">Cell division</keyword>
<dbReference type="PANTHER" id="PTHR30349:SF77">
    <property type="entry name" value="TYROSINE RECOMBINASE XERC"/>
    <property type="match status" value="1"/>
</dbReference>
<evidence type="ECO:0000313" key="14">
    <source>
        <dbReference type="Proteomes" id="UP001161325"/>
    </source>
</evidence>
<comment type="subunit">
    <text evidence="9">Forms a cyclic heterotetrameric complex composed of two molecules of XerC and two molecules of XerD.</text>
</comment>
<evidence type="ECO:0000256" key="8">
    <source>
        <dbReference type="ARBA" id="ARBA00023306"/>
    </source>
</evidence>
<dbReference type="SUPFAM" id="SSF56349">
    <property type="entry name" value="DNA breaking-rejoining enzymes"/>
    <property type="match status" value="1"/>
</dbReference>
<protein>
    <recommendedName>
        <fullName evidence="9">Tyrosine recombinase XerC</fullName>
    </recommendedName>
</protein>
<dbReference type="PANTHER" id="PTHR30349">
    <property type="entry name" value="PHAGE INTEGRASE-RELATED"/>
    <property type="match status" value="1"/>
</dbReference>
<evidence type="ECO:0000256" key="10">
    <source>
        <dbReference type="SAM" id="Coils"/>
    </source>
</evidence>
<feature type="active site" evidence="9">
    <location>
        <position position="263"/>
    </location>
</feature>
<dbReference type="GO" id="GO:0009037">
    <property type="term" value="F:tyrosine-based site-specific recombinase activity"/>
    <property type="evidence" value="ECO:0007669"/>
    <property type="project" value="UniProtKB-UniRule"/>
</dbReference>
<name>A0AA37VCP0_9BACT</name>
<dbReference type="Gene3D" id="1.10.443.10">
    <property type="entry name" value="Intergrase catalytic core"/>
    <property type="match status" value="1"/>
</dbReference>
<evidence type="ECO:0000256" key="2">
    <source>
        <dbReference type="ARBA" id="ARBA00022490"/>
    </source>
</evidence>
<evidence type="ECO:0000256" key="9">
    <source>
        <dbReference type="HAMAP-Rule" id="MF_01808"/>
    </source>
</evidence>
<feature type="active site" evidence="9">
    <location>
        <position position="266"/>
    </location>
</feature>
<dbReference type="InterPro" id="IPR044068">
    <property type="entry name" value="CB"/>
</dbReference>
<dbReference type="InterPro" id="IPR004107">
    <property type="entry name" value="Integrase_SAM-like_N"/>
</dbReference>
<dbReference type="GO" id="GO:0006313">
    <property type="term" value="P:DNA transposition"/>
    <property type="evidence" value="ECO:0007669"/>
    <property type="project" value="UniProtKB-UniRule"/>
</dbReference>
<dbReference type="CDD" id="cd00798">
    <property type="entry name" value="INT_XerDC_C"/>
    <property type="match status" value="1"/>
</dbReference>
<feature type="coiled-coil region" evidence="10">
    <location>
        <begin position="199"/>
        <end position="226"/>
    </location>
</feature>
<dbReference type="InterPro" id="IPR010998">
    <property type="entry name" value="Integrase_recombinase_N"/>
</dbReference>
<dbReference type="PROSITE" id="PS51898">
    <property type="entry name" value="TYR_RECOMBINASE"/>
    <property type="match status" value="1"/>
</dbReference>
<dbReference type="InterPro" id="IPR002104">
    <property type="entry name" value="Integrase_catalytic"/>
</dbReference>
<feature type="domain" description="Core-binding (CB)" evidence="12">
    <location>
        <begin position="12"/>
        <end position="100"/>
    </location>
</feature>
<keyword evidence="7 9" id="KW-0233">DNA recombination</keyword>
<evidence type="ECO:0000256" key="1">
    <source>
        <dbReference type="ARBA" id="ARBA00004496"/>
    </source>
</evidence>
<dbReference type="EMBL" id="BRXS01000007">
    <property type="protein sequence ID" value="GLC27913.1"/>
    <property type="molecule type" value="Genomic_DNA"/>
</dbReference>
<comment type="subcellular location">
    <subcellularLocation>
        <location evidence="1 9">Cytoplasm</location>
    </subcellularLocation>
</comment>
<keyword evidence="4 9" id="KW-0159">Chromosome partition</keyword>
<feature type="domain" description="Tyr recombinase" evidence="11">
    <location>
        <begin position="121"/>
        <end position="311"/>
    </location>
</feature>
<sequence length="317" mass="36024">MSDAQEQAAERAPLPPEVDDFLRHLEKERDVSPHTRKAYERDLRELTAYLQRQLGERFAWDAVDRLLMRGYLGHLTRRGLAKRSVARALSSARSFFRFMHREELVEANPARAVGSPKLDRRLPGYLDRAGAERLFALAETRALSMRFTDVRNLAMVELLYSAGLRVSELQGINASDLDLLSQQVKVRGKGRKERIVPVGDHALRALRNYEAKRDDLQRRLGGKVERGAFFLSERGKRLSVRGVQEAVVGLLRAIDEERGLSTHSMRHTFATHMVDGGADLRAVQELLGHASISTTQIYTHTSVDRLRQVYRKAHPRA</sequence>
<dbReference type="GO" id="GO:0005737">
    <property type="term" value="C:cytoplasm"/>
    <property type="evidence" value="ECO:0007669"/>
    <property type="project" value="UniProtKB-SubCell"/>
</dbReference>
<comment type="similarity">
    <text evidence="9">Belongs to the 'phage' integrase family. XerC subfamily.</text>
</comment>
<keyword evidence="2 9" id="KW-0963">Cytoplasm</keyword>
<evidence type="ECO:0000313" key="13">
    <source>
        <dbReference type="EMBL" id="GLC27913.1"/>
    </source>
</evidence>